<dbReference type="NCBIfam" id="NF008453">
    <property type="entry name" value="PRK11308.1"/>
    <property type="match status" value="2"/>
</dbReference>
<comment type="caution">
    <text evidence="20">The sequence shown here is derived from an EMBL/GenBank/DDBJ whole genome shotgun (WGS) entry which is preliminary data.</text>
</comment>
<comment type="catalytic activity">
    <reaction evidence="17">
        <text>glutathione(out) + ATP + H2O = glutathione(in) + ADP + phosphate + H(+)</text>
        <dbReference type="Rhea" id="RHEA:29791"/>
        <dbReference type="ChEBI" id="CHEBI:15377"/>
        <dbReference type="ChEBI" id="CHEBI:15378"/>
        <dbReference type="ChEBI" id="CHEBI:30616"/>
        <dbReference type="ChEBI" id="CHEBI:43474"/>
        <dbReference type="ChEBI" id="CHEBI:57925"/>
        <dbReference type="ChEBI" id="CHEBI:456216"/>
        <dbReference type="EC" id="7.4.2.10"/>
    </reaction>
</comment>
<dbReference type="InterPro" id="IPR050319">
    <property type="entry name" value="ABC_transp_ATP-bind"/>
</dbReference>
<name>A0A7Z7B8F2_9BURK</name>
<dbReference type="InterPro" id="IPR017871">
    <property type="entry name" value="ABC_transporter-like_CS"/>
</dbReference>
<dbReference type="GO" id="GO:0055085">
    <property type="term" value="P:transmembrane transport"/>
    <property type="evidence" value="ECO:0007669"/>
    <property type="project" value="UniProtKB-ARBA"/>
</dbReference>
<evidence type="ECO:0000259" key="19">
    <source>
        <dbReference type="PROSITE" id="PS50893"/>
    </source>
</evidence>
<dbReference type="Proteomes" id="UP000198900">
    <property type="component" value="Unassembled WGS sequence"/>
</dbReference>
<evidence type="ECO:0000256" key="6">
    <source>
        <dbReference type="ARBA" id="ARBA00022519"/>
    </source>
</evidence>
<evidence type="ECO:0000256" key="17">
    <source>
        <dbReference type="ARBA" id="ARBA00047640"/>
    </source>
</evidence>
<dbReference type="InterPro" id="IPR003593">
    <property type="entry name" value="AAA+_ATPase"/>
</dbReference>
<dbReference type="InterPro" id="IPR013563">
    <property type="entry name" value="Oligopep_ABC_C"/>
</dbReference>
<comment type="subcellular location">
    <subcellularLocation>
        <location evidence="2">Cell inner membrane</location>
    </subcellularLocation>
    <subcellularLocation>
        <location evidence="1">Membrane</location>
        <topology evidence="1">Peripheral membrane protein</topology>
    </subcellularLocation>
</comment>
<dbReference type="Gene3D" id="3.40.50.300">
    <property type="entry name" value="P-loop containing nucleotide triphosphate hydrolases"/>
    <property type="match status" value="2"/>
</dbReference>
<evidence type="ECO:0000256" key="16">
    <source>
        <dbReference type="ARBA" id="ARBA00041187"/>
    </source>
</evidence>
<evidence type="ECO:0000256" key="14">
    <source>
        <dbReference type="ARBA" id="ARBA00038416"/>
    </source>
</evidence>
<dbReference type="EMBL" id="FNDI01000012">
    <property type="protein sequence ID" value="SDI13129.1"/>
    <property type="molecule type" value="Genomic_DNA"/>
</dbReference>
<dbReference type="SUPFAM" id="SSF52540">
    <property type="entry name" value="P-loop containing nucleoside triphosphate hydrolases"/>
    <property type="match status" value="2"/>
</dbReference>
<dbReference type="SMART" id="SM00382">
    <property type="entry name" value="AAA"/>
    <property type="match status" value="2"/>
</dbReference>
<dbReference type="GO" id="GO:0015833">
    <property type="term" value="P:peptide transport"/>
    <property type="evidence" value="ECO:0007669"/>
    <property type="project" value="InterPro"/>
</dbReference>
<evidence type="ECO:0000256" key="12">
    <source>
        <dbReference type="ARBA" id="ARBA00023136"/>
    </source>
</evidence>
<dbReference type="AlphaFoldDB" id="A0A7Z7B8F2"/>
<dbReference type="NCBIfam" id="NF007739">
    <property type="entry name" value="PRK10419.1"/>
    <property type="match status" value="2"/>
</dbReference>
<keyword evidence="5" id="KW-1003">Cell membrane</keyword>
<dbReference type="GO" id="GO:0005886">
    <property type="term" value="C:plasma membrane"/>
    <property type="evidence" value="ECO:0007669"/>
    <property type="project" value="UniProtKB-SubCell"/>
</dbReference>
<dbReference type="InterPro" id="IPR027417">
    <property type="entry name" value="P-loop_NTPase"/>
</dbReference>
<evidence type="ECO:0000256" key="15">
    <source>
        <dbReference type="ARBA" id="ARBA00039050"/>
    </source>
</evidence>
<evidence type="ECO:0000256" key="5">
    <source>
        <dbReference type="ARBA" id="ARBA00022475"/>
    </source>
</evidence>
<dbReference type="PANTHER" id="PTHR43776:SF15">
    <property type="entry name" value="GLUTATHIONE IMPORT ATP-BINDING PROTEIN GSIA"/>
    <property type="match status" value="1"/>
</dbReference>
<evidence type="ECO:0000256" key="9">
    <source>
        <dbReference type="ARBA" id="ARBA00022801"/>
    </source>
</evidence>
<evidence type="ECO:0000256" key="11">
    <source>
        <dbReference type="ARBA" id="ARBA00022967"/>
    </source>
</evidence>
<keyword evidence="12" id="KW-0472">Membrane</keyword>
<dbReference type="Pfam" id="PF00005">
    <property type="entry name" value="ABC_tran"/>
    <property type="match status" value="2"/>
</dbReference>
<keyword evidence="4" id="KW-0813">Transport</keyword>
<evidence type="ECO:0000256" key="18">
    <source>
        <dbReference type="SAM" id="MobiDB-lite"/>
    </source>
</evidence>
<keyword evidence="7" id="KW-0677">Repeat</keyword>
<keyword evidence="6" id="KW-0997">Cell inner membrane</keyword>
<evidence type="ECO:0000256" key="10">
    <source>
        <dbReference type="ARBA" id="ARBA00022840"/>
    </source>
</evidence>
<dbReference type="CDD" id="cd03257">
    <property type="entry name" value="ABC_NikE_OppD_transporters"/>
    <property type="match status" value="2"/>
</dbReference>
<evidence type="ECO:0000256" key="13">
    <source>
        <dbReference type="ARBA" id="ARBA00037530"/>
    </source>
</evidence>
<feature type="domain" description="ABC transporter" evidence="19">
    <location>
        <begin position="331"/>
        <end position="581"/>
    </location>
</feature>
<comment type="function">
    <text evidence="13">Part of the ABC transporter complex GsiABCD involved in glutathione import. Responsible for energy coupling to the transport system.</text>
</comment>
<sequence length="637" mass="69114">MPGEIIVPNMPNQPRPLDSLPPQRVVDIDRLTVAFRRGETTFNAVRDLSLTVDRGETLAIVGESGSGKSVTSLALMRLVEHGGGSIANGSIAFRRRNGSVLDLARASQSTMRSVRGADIAMIFQEPMTSLNPVFTVGDQIGEAIALHQNMSRSQAHAETLRLLDLVRIPEARRVAARYPHQLSGGMRQRVMIAMALSCKPSLLIADEPTTALDVTIQAQILQLIRGLQDEMNMGVIFITHDMGVVAEVADRVLVMYRGDKVEEGESAKLFAAPTHPYTKALLAAVPKLGSMQGTDAPAKFSLLKLDGEHAQQALSEDKTTSEASKQAQPILRVRDLVTRFPVRSGLFGKLTGRVHAVERVSFDLHAGETLALVGESGCGKSTTGRSLLRLVESQSGSIEFDGKDISSLTGPSLQALRRDIQFIFQDPFASLNPRLTVGFSIMEPLLVHNVASGKEAQERVAWLLDKVGLPADAARRYPHEFSGGQRQRIAIARALALNPKVVIADESVSALDVSVQAQIVNLMLDLQRELGVAYLFISHDMAVVERISHRVAVMYLGQIVEIGPRRAVFESPQHPYTKKLMGAVPVADPARRHAKRMLAADELPSPIRALDNEPVVAPLVAVGPDHFVAAHRIGGAY</sequence>
<feature type="domain" description="ABC transporter" evidence="19">
    <location>
        <begin position="23"/>
        <end position="282"/>
    </location>
</feature>
<dbReference type="GO" id="GO:0016887">
    <property type="term" value="F:ATP hydrolysis activity"/>
    <property type="evidence" value="ECO:0007669"/>
    <property type="project" value="InterPro"/>
</dbReference>
<keyword evidence="8" id="KW-0547">Nucleotide-binding</keyword>
<keyword evidence="9" id="KW-0378">Hydrolase</keyword>
<dbReference type="InterPro" id="IPR003439">
    <property type="entry name" value="ABC_transporter-like_ATP-bd"/>
</dbReference>
<dbReference type="FunFam" id="3.40.50.300:FF:000016">
    <property type="entry name" value="Oligopeptide ABC transporter ATP-binding component"/>
    <property type="match status" value="2"/>
</dbReference>
<evidence type="ECO:0000256" key="7">
    <source>
        <dbReference type="ARBA" id="ARBA00022737"/>
    </source>
</evidence>
<protein>
    <recommendedName>
        <fullName evidence="16">Glutathione import ATP-binding protein GsiA</fullName>
        <ecNumber evidence="15">7.4.2.10</ecNumber>
    </recommendedName>
</protein>
<evidence type="ECO:0000313" key="21">
    <source>
        <dbReference type="Proteomes" id="UP000198900"/>
    </source>
</evidence>
<keyword evidence="11" id="KW-1278">Translocase</keyword>
<dbReference type="GO" id="GO:0005524">
    <property type="term" value="F:ATP binding"/>
    <property type="evidence" value="ECO:0007669"/>
    <property type="project" value="UniProtKB-KW"/>
</dbReference>
<keyword evidence="10 20" id="KW-0067">ATP-binding</keyword>
<keyword evidence="21" id="KW-1185">Reference proteome</keyword>
<organism evidence="20 21">
    <name type="scientific">Paraburkholderia steynii</name>
    <dbReference type="NCBI Taxonomy" id="1245441"/>
    <lineage>
        <taxon>Bacteria</taxon>
        <taxon>Pseudomonadati</taxon>
        <taxon>Pseudomonadota</taxon>
        <taxon>Betaproteobacteria</taxon>
        <taxon>Burkholderiales</taxon>
        <taxon>Burkholderiaceae</taxon>
        <taxon>Paraburkholderia</taxon>
    </lineage>
</organism>
<evidence type="ECO:0000313" key="20">
    <source>
        <dbReference type="EMBL" id="SDI13129.1"/>
    </source>
</evidence>
<comment type="subunit">
    <text evidence="3">The complex is composed of two ATP-binding proteins (GsiA), two transmembrane proteins (GsiC and GsiD) and a solute-binding protein (GsiB).</text>
</comment>
<evidence type="ECO:0000256" key="4">
    <source>
        <dbReference type="ARBA" id="ARBA00022448"/>
    </source>
</evidence>
<evidence type="ECO:0000256" key="8">
    <source>
        <dbReference type="ARBA" id="ARBA00022741"/>
    </source>
</evidence>
<feature type="region of interest" description="Disordered" evidence="18">
    <location>
        <begin position="1"/>
        <end position="20"/>
    </location>
</feature>
<comment type="similarity">
    <text evidence="14">Belongs to the ABC transporter superfamily. Glutathione importer (TC 3.A.1.5.11) family.</text>
</comment>
<evidence type="ECO:0000256" key="3">
    <source>
        <dbReference type="ARBA" id="ARBA00011469"/>
    </source>
</evidence>
<dbReference type="Pfam" id="PF08352">
    <property type="entry name" value="oligo_HPY"/>
    <property type="match status" value="2"/>
</dbReference>
<dbReference type="EC" id="7.4.2.10" evidence="15"/>
<proteinExistence type="inferred from homology"/>
<reference evidence="20" key="1">
    <citation type="submission" date="2016-10" db="EMBL/GenBank/DDBJ databases">
        <authorList>
            <person name="Varghese N."/>
            <person name="Submissions S."/>
        </authorList>
    </citation>
    <scope>NUCLEOTIDE SEQUENCE [LARGE SCALE GENOMIC DNA]</scope>
    <source>
        <strain evidence="20">YR281</strain>
    </source>
</reference>
<accession>A0A7Z7B8F2</accession>
<dbReference type="PANTHER" id="PTHR43776">
    <property type="entry name" value="TRANSPORT ATP-BINDING PROTEIN"/>
    <property type="match status" value="1"/>
</dbReference>
<evidence type="ECO:0000256" key="2">
    <source>
        <dbReference type="ARBA" id="ARBA00004533"/>
    </source>
</evidence>
<gene>
    <name evidence="20" type="ORF">SAMN04487926_112148</name>
</gene>
<dbReference type="PROSITE" id="PS50893">
    <property type="entry name" value="ABC_TRANSPORTER_2"/>
    <property type="match status" value="2"/>
</dbReference>
<dbReference type="PROSITE" id="PS00211">
    <property type="entry name" value="ABC_TRANSPORTER_1"/>
    <property type="match status" value="2"/>
</dbReference>
<evidence type="ECO:0000256" key="1">
    <source>
        <dbReference type="ARBA" id="ARBA00004170"/>
    </source>
</evidence>